<reference evidence="2 3" key="1">
    <citation type="submission" date="2023-08" db="EMBL/GenBank/DDBJ databases">
        <title>Black Yeasts Isolated from many extreme environments.</title>
        <authorList>
            <person name="Coleine C."/>
            <person name="Stajich J.E."/>
            <person name="Selbmann L."/>
        </authorList>
    </citation>
    <scope>NUCLEOTIDE SEQUENCE [LARGE SCALE GENOMIC DNA]</scope>
    <source>
        <strain evidence="2 3">CCFEE 5910</strain>
    </source>
</reference>
<dbReference type="Proteomes" id="UP001309876">
    <property type="component" value="Unassembled WGS sequence"/>
</dbReference>
<evidence type="ECO:0000313" key="2">
    <source>
        <dbReference type="EMBL" id="KAK5082175.1"/>
    </source>
</evidence>
<keyword evidence="3" id="KW-1185">Reference proteome</keyword>
<evidence type="ECO:0000313" key="3">
    <source>
        <dbReference type="Proteomes" id="UP001309876"/>
    </source>
</evidence>
<organism evidence="2 3">
    <name type="scientific">Lithohypha guttulata</name>
    <dbReference type="NCBI Taxonomy" id="1690604"/>
    <lineage>
        <taxon>Eukaryota</taxon>
        <taxon>Fungi</taxon>
        <taxon>Dikarya</taxon>
        <taxon>Ascomycota</taxon>
        <taxon>Pezizomycotina</taxon>
        <taxon>Eurotiomycetes</taxon>
        <taxon>Chaetothyriomycetidae</taxon>
        <taxon>Chaetothyriales</taxon>
        <taxon>Trichomeriaceae</taxon>
        <taxon>Lithohypha</taxon>
    </lineage>
</organism>
<comment type="caution">
    <text evidence="2">The sequence shown here is derived from an EMBL/GenBank/DDBJ whole genome shotgun (WGS) entry which is preliminary data.</text>
</comment>
<proteinExistence type="predicted"/>
<evidence type="ECO:0000256" key="1">
    <source>
        <dbReference type="SAM" id="MobiDB-lite"/>
    </source>
</evidence>
<name>A0AAN7Y4J6_9EURO</name>
<dbReference type="InterPro" id="IPR029063">
    <property type="entry name" value="SAM-dependent_MTases_sf"/>
</dbReference>
<sequence length="622" mass="72313">MRVSRSLGARLTASKPGSLASPATVDRAHQLAAQFRQNKHDSKRRDIINQELCDQAIDILRPTLPAPGTFDIIDIHPGAAVWSQTLNAALKPRRHVLAEPERDVYATQIEPLLNQPDSNYVYAEDFHAPFIQAGELPFSQHVQAKSQAVDVRQSWNPQLIVTANLARKQLGPGTFAKTMIGQFCRSLTLTESKFVDYFKYGLYKLLVWVPIRDRVNVVPRSTAFRTRVQRHLDAAFDVREIVSSFPGDGYDRQWNRPWYAAEIERTREVQERQRQAGFDVPVHRQQPEPEPYSIAVDPVPENFGLLSRLRHKPDVIQEYLDLWDEVEKAHPEWMGNYLRQRAELGLLEELQIQPWLKRRLKRTGFGVASYSPRLVPHDDIRWKWMLMRNRMNTLYNRYNRVENLAREQIALEKELLNIRKAYPEDKGPYEARLQELKPAFEKIKTRHREMFKDNRSSYVKAIDDHRANIYGVLNFNRQDHEPLLCHKDLDFYPHQPLMLLELIPKASFVASINTAERQICFDYINHMMNTGIYTTLQDVLERLVGSKNSAVYHDLLATVPKLTDPLYGGYHDLSDVRVRAIHADLLVELAVAYEAWPLRRDIAHMLRTLRPGLGDPNRRRRH</sequence>
<protein>
    <recommendedName>
        <fullName evidence="4">rRNA adenine N(6)-methyltransferase</fullName>
    </recommendedName>
</protein>
<dbReference type="Gene3D" id="3.40.50.150">
    <property type="entry name" value="Vaccinia Virus protein VP39"/>
    <property type="match status" value="1"/>
</dbReference>
<dbReference type="EMBL" id="JAVRRJ010000008">
    <property type="protein sequence ID" value="KAK5082175.1"/>
    <property type="molecule type" value="Genomic_DNA"/>
</dbReference>
<evidence type="ECO:0008006" key="4">
    <source>
        <dbReference type="Google" id="ProtNLM"/>
    </source>
</evidence>
<feature type="region of interest" description="Disordered" evidence="1">
    <location>
        <begin position="1"/>
        <end position="23"/>
    </location>
</feature>
<gene>
    <name evidence="2" type="ORF">LTR05_007318</name>
</gene>
<accession>A0AAN7Y4J6</accession>
<dbReference type="AlphaFoldDB" id="A0AAN7Y4J6"/>